<dbReference type="Proteomes" id="UP000319865">
    <property type="component" value="Unassembled WGS sequence"/>
</dbReference>
<name>A0A543PEI2_9ACTN</name>
<reference evidence="1 2" key="1">
    <citation type="submission" date="2019-06" db="EMBL/GenBank/DDBJ databases">
        <title>Sequencing the genomes of 1000 actinobacteria strains.</title>
        <authorList>
            <person name="Klenk H.-P."/>
        </authorList>
    </citation>
    <scope>NUCLEOTIDE SEQUENCE [LARGE SCALE GENOMIC DNA]</scope>
    <source>
        <strain evidence="1 2">DSM 46837</strain>
    </source>
</reference>
<accession>A0A543PEI2</accession>
<dbReference type="SUPFAM" id="SSF50129">
    <property type="entry name" value="GroES-like"/>
    <property type="match status" value="1"/>
</dbReference>
<sequence length="51" mass="5434">MRAVQITRTGDPEVLDVVDVAEPEAGPCPKLYDVSAAGVNFADTHHRLSAN</sequence>
<dbReference type="EMBL" id="VFQE01000001">
    <property type="protein sequence ID" value="TQN42502.1"/>
    <property type="molecule type" value="Genomic_DNA"/>
</dbReference>
<dbReference type="OrthoDB" id="3339625at2"/>
<comment type="caution">
    <text evidence="1">The sequence shown here is derived from an EMBL/GenBank/DDBJ whole genome shotgun (WGS) entry which is preliminary data.</text>
</comment>
<keyword evidence="2" id="KW-1185">Reference proteome</keyword>
<organism evidence="1 2">
    <name type="scientific">Blastococcus colisei</name>
    <dbReference type="NCBI Taxonomy" id="1564162"/>
    <lineage>
        <taxon>Bacteria</taxon>
        <taxon>Bacillati</taxon>
        <taxon>Actinomycetota</taxon>
        <taxon>Actinomycetes</taxon>
        <taxon>Geodermatophilales</taxon>
        <taxon>Geodermatophilaceae</taxon>
        <taxon>Blastococcus</taxon>
    </lineage>
</organism>
<evidence type="ECO:0000313" key="1">
    <source>
        <dbReference type="EMBL" id="TQN42502.1"/>
    </source>
</evidence>
<dbReference type="InterPro" id="IPR011032">
    <property type="entry name" value="GroES-like_sf"/>
</dbReference>
<proteinExistence type="predicted"/>
<gene>
    <name evidence="1" type="ORF">FHU33_1904</name>
</gene>
<evidence type="ECO:0008006" key="3">
    <source>
        <dbReference type="Google" id="ProtNLM"/>
    </source>
</evidence>
<evidence type="ECO:0000313" key="2">
    <source>
        <dbReference type="Proteomes" id="UP000319865"/>
    </source>
</evidence>
<dbReference type="Gene3D" id="3.90.180.10">
    <property type="entry name" value="Medium-chain alcohol dehydrogenases, catalytic domain"/>
    <property type="match status" value="1"/>
</dbReference>
<dbReference type="RefSeq" id="WP_142025129.1">
    <property type="nucleotide sequence ID" value="NZ_VFQE01000001.1"/>
</dbReference>
<protein>
    <recommendedName>
        <fullName evidence="3">Alcohol dehydrogenase-like protein</fullName>
    </recommendedName>
</protein>
<dbReference type="AlphaFoldDB" id="A0A543PEI2"/>